<keyword evidence="5" id="KW-1278">Translocase</keyword>
<keyword evidence="12" id="KW-0496">Mitochondrion</keyword>
<keyword evidence="7" id="KW-0520">NAD</keyword>
<dbReference type="AlphaFoldDB" id="A0A7H1KHR0"/>
<dbReference type="InterPro" id="IPR039428">
    <property type="entry name" value="NUOK/Mnh_C1-like"/>
</dbReference>
<organism evidence="12">
    <name type="scientific">Trigonopterus selaruensis</name>
    <dbReference type="NCBI Taxonomy" id="2678945"/>
    <lineage>
        <taxon>Eukaryota</taxon>
        <taxon>Metazoa</taxon>
        <taxon>Ecdysozoa</taxon>
        <taxon>Arthropoda</taxon>
        <taxon>Hexapoda</taxon>
        <taxon>Insecta</taxon>
        <taxon>Pterygota</taxon>
        <taxon>Neoptera</taxon>
        <taxon>Endopterygota</taxon>
        <taxon>Coleoptera</taxon>
        <taxon>Polyphaga</taxon>
        <taxon>Cucujiformia</taxon>
        <taxon>Curculionidae</taxon>
        <taxon>Cryptorhynchinae</taxon>
        <taxon>Trigonopterus</taxon>
    </lineage>
</organism>
<dbReference type="Pfam" id="PF00420">
    <property type="entry name" value="Oxidored_q2"/>
    <property type="match status" value="1"/>
</dbReference>
<dbReference type="Gene3D" id="1.10.287.3510">
    <property type="match status" value="1"/>
</dbReference>
<keyword evidence="8 11" id="KW-0472">Membrane</keyword>
<evidence type="ECO:0000313" key="12">
    <source>
        <dbReference type="EMBL" id="QNT26826.1"/>
    </source>
</evidence>
<comment type="catalytic activity">
    <reaction evidence="10">
        <text>a ubiquinone + NADH + 5 H(+)(in) = a ubiquinol + NAD(+) + 4 H(+)(out)</text>
        <dbReference type="Rhea" id="RHEA:29091"/>
        <dbReference type="Rhea" id="RHEA-COMP:9565"/>
        <dbReference type="Rhea" id="RHEA-COMP:9566"/>
        <dbReference type="ChEBI" id="CHEBI:15378"/>
        <dbReference type="ChEBI" id="CHEBI:16389"/>
        <dbReference type="ChEBI" id="CHEBI:17976"/>
        <dbReference type="ChEBI" id="CHEBI:57540"/>
        <dbReference type="ChEBI" id="CHEBI:57945"/>
        <dbReference type="EC" id="7.1.1.2"/>
    </reaction>
</comment>
<evidence type="ECO:0000256" key="11">
    <source>
        <dbReference type="SAM" id="Phobius"/>
    </source>
</evidence>
<dbReference type="EMBL" id="MT653600">
    <property type="protein sequence ID" value="QNT26826.1"/>
    <property type="molecule type" value="Genomic_DNA"/>
</dbReference>
<evidence type="ECO:0000256" key="6">
    <source>
        <dbReference type="ARBA" id="ARBA00022989"/>
    </source>
</evidence>
<reference evidence="12" key="1">
    <citation type="submission" date="2020-06" db="EMBL/GenBank/DDBJ databases">
        <title>Mitochondrial genomes of twelve species of hyperdiverse Trigonopterus weevils.</title>
        <authorList>
            <person name="Narakusumo R.P."/>
            <person name="Pons J."/>
            <person name="Riedel A."/>
        </authorList>
    </citation>
    <scope>NUCLEOTIDE SEQUENCE</scope>
</reference>
<comment type="similarity">
    <text evidence="2">Belongs to the complex I subunit 4L family.</text>
</comment>
<evidence type="ECO:0000256" key="8">
    <source>
        <dbReference type="ARBA" id="ARBA00023136"/>
    </source>
</evidence>
<dbReference type="GO" id="GO:0016020">
    <property type="term" value="C:membrane"/>
    <property type="evidence" value="ECO:0007669"/>
    <property type="project" value="UniProtKB-SubCell"/>
</dbReference>
<protein>
    <recommendedName>
        <fullName evidence="3">NADH-ubiquinone oxidoreductase chain 4L</fullName>
    </recommendedName>
    <alternativeName>
        <fullName evidence="9">NADH dehydrogenase subunit 4L</fullName>
    </alternativeName>
</protein>
<evidence type="ECO:0000256" key="1">
    <source>
        <dbReference type="ARBA" id="ARBA00004141"/>
    </source>
</evidence>
<proteinExistence type="inferred from homology"/>
<comment type="subcellular location">
    <subcellularLocation>
        <location evidence="1">Membrane</location>
        <topology evidence="1">Multi-pass membrane protein</topology>
    </subcellularLocation>
</comment>
<evidence type="ECO:0000256" key="2">
    <source>
        <dbReference type="ARBA" id="ARBA00010519"/>
    </source>
</evidence>
<sequence>MFMLLLVGVLITLFFSGLFVYISKYKHFLLMLLGLEMAVLSLYALMLVYFSFFIYEYFLCMFFLTVSVCESVLGLSLLVLVVRSHGSDMITAFDSLW</sequence>
<geneLocation type="mitochondrion" evidence="12"/>
<gene>
    <name evidence="12" type="primary">nad4L</name>
</gene>
<evidence type="ECO:0000256" key="3">
    <source>
        <dbReference type="ARBA" id="ARBA00016612"/>
    </source>
</evidence>
<evidence type="ECO:0000256" key="4">
    <source>
        <dbReference type="ARBA" id="ARBA00022692"/>
    </source>
</evidence>
<name>A0A7H1KHR0_9CUCU</name>
<feature type="transmembrane region" description="Helical" evidence="11">
    <location>
        <begin position="57"/>
        <end position="82"/>
    </location>
</feature>
<feature type="transmembrane region" description="Helical" evidence="11">
    <location>
        <begin position="30"/>
        <end position="50"/>
    </location>
</feature>
<evidence type="ECO:0000256" key="9">
    <source>
        <dbReference type="ARBA" id="ARBA00031586"/>
    </source>
</evidence>
<evidence type="ECO:0000256" key="10">
    <source>
        <dbReference type="ARBA" id="ARBA00049551"/>
    </source>
</evidence>
<evidence type="ECO:0000256" key="7">
    <source>
        <dbReference type="ARBA" id="ARBA00023027"/>
    </source>
</evidence>
<keyword evidence="6 11" id="KW-1133">Transmembrane helix</keyword>
<dbReference type="GO" id="GO:0008137">
    <property type="term" value="F:NADH dehydrogenase (ubiquinone) activity"/>
    <property type="evidence" value="ECO:0007669"/>
    <property type="project" value="UniProtKB-EC"/>
</dbReference>
<accession>A0A7H1KHR0</accession>
<evidence type="ECO:0000256" key="5">
    <source>
        <dbReference type="ARBA" id="ARBA00022967"/>
    </source>
</evidence>
<keyword evidence="4 11" id="KW-0812">Transmembrane</keyword>